<dbReference type="PANTHER" id="PTHR30189:SF1">
    <property type="entry name" value="LPS-ASSEMBLY PROTEIN LPTD"/>
    <property type="match status" value="1"/>
</dbReference>
<evidence type="ECO:0000256" key="1">
    <source>
        <dbReference type="SAM" id="MobiDB-lite"/>
    </source>
</evidence>
<dbReference type="InterPro" id="IPR045659">
    <property type="entry name" value="LptD_2"/>
</dbReference>
<name>A0A098C3G0_9BACT</name>
<dbReference type="GO" id="GO:0009279">
    <property type="term" value="C:cell outer membrane"/>
    <property type="evidence" value="ECO:0007669"/>
    <property type="project" value="TreeGrafter"/>
</dbReference>
<feature type="region of interest" description="Disordered" evidence="1">
    <location>
        <begin position="796"/>
        <end position="838"/>
    </location>
</feature>
<proteinExistence type="predicted"/>
<dbReference type="PANTHER" id="PTHR30189">
    <property type="entry name" value="LPS-ASSEMBLY PROTEIN"/>
    <property type="match status" value="1"/>
</dbReference>
<dbReference type="PATRIC" id="fig|1562970.3.peg.2194"/>
<dbReference type="GO" id="GO:1990351">
    <property type="term" value="C:transporter complex"/>
    <property type="evidence" value="ECO:0007669"/>
    <property type="project" value="TreeGrafter"/>
</dbReference>
<keyword evidence="4" id="KW-1185">Reference proteome</keyword>
<sequence length="973" mass="110750">MKQPIRSILVVLILAIFYQCSSVRNSSIAEIAIPEILPDTTVKIAQVKIPEPIVTDSITEELNTTVISTDSIEDLSETIELSGDSLQLPSAIVDDSTQLAQDAAVAREDSLALAGKQTLDAPVYYTAQDSMVFTNDNMGFLYGKADIKYGEMAITGEKITMDLDSSIISSTFGVDSLGVEFGFPVFTEGGTEYEMKGVRYNFETRKAFIHNVITQQGEGHIVANEAKKNADNSFYMRNAKYTTCDNHDHPHFYLNLSKAKVRPEKDVVTGPAWLVVADVPLFPVVLPFAFFPFTSTYSSGIIMPSYGDEMTRGFYLQNGGYYLALSDYVDLAITGEIYTKGSWGLGTRSNYRKRYKYSGNVNVYYLNTVTGEKELKEVVPEAYSVAKDLRINWTHSQDPKANMYRTLSASVNFSTSRNNHHDLSRLYSREASNNTKSSSVNLTQRFPDSPWSLSATMNINQVSRDSTIAATMPNISINMSRIYPFKRKNAVGSEKWFEKISMSYTGEFRNSITTKEDRFLKSNLVRDWTNGMRHNIPISATFTLFDFIQVSPSFNYSERWYSGQYKQAWDPIARRHVDVDTIHGFNRVYDYSTSLSAQTKLYGMYTPWRIFGDKIQAIRHVFSPAISFNYRPDFGDPRYGFYETYTFKNEFGEDVEYTYSPYSKMMFGTASSGKSGSIGFDFKNNVEMKIRSDRDSTGVRKISLIDDLGINFNYNMMADSMKWSDINTNLRLKLSKSYTLSLNMIWDPYTYEVDQNNRPVRVDKLRILNGKGFGKLRSTGTSFSYSLNQDTFKKLFNRDDSDSGDDESNPNENQLPDDGTIGENPYETPGRTNMFDNSDSSLGEFDEDGYLKNSVNWNLSFNYSLRYGYGDFDIDKKEYKGALTHNFGLSGSIQPTKNWNLTFNTDYNFDLKKFTNVNCTLTRNLHCWTMSASFIPIGPYKSYNFTIRANSSMLQDLKYEQRSSPYDRGMAWY</sequence>
<accession>A0A098C3G0</accession>
<dbReference type="AlphaFoldDB" id="A0A098C3G0"/>
<organism evidence="3 4">
    <name type="scientific">Fermentimonas caenicola</name>
    <dbReference type="NCBI Taxonomy" id="1562970"/>
    <lineage>
        <taxon>Bacteria</taxon>
        <taxon>Pseudomonadati</taxon>
        <taxon>Bacteroidota</taxon>
        <taxon>Bacteroidia</taxon>
        <taxon>Bacteroidales</taxon>
        <taxon>Dysgonomonadaceae</taxon>
        <taxon>Fermentimonas</taxon>
    </lineage>
</organism>
<evidence type="ECO:0000313" key="4">
    <source>
        <dbReference type="Proteomes" id="UP000032417"/>
    </source>
</evidence>
<gene>
    <name evidence="3" type="ORF">ING2E5B_2220</name>
</gene>
<protein>
    <recommendedName>
        <fullName evidence="2">LPS-assembly protein LptD central domain-containing protein</fullName>
    </recommendedName>
</protein>
<dbReference type="OrthoDB" id="9802320at2"/>
<evidence type="ECO:0000259" key="2">
    <source>
        <dbReference type="Pfam" id="PF19838"/>
    </source>
</evidence>
<dbReference type="HOGENOM" id="CLU_007637_0_0_10"/>
<dbReference type="KEGG" id="pbt:ING2E5B_2220"/>
<dbReference type="EMBL" id="LN515532">
    <property type="protein sequence ID" value="CEA16948.1"/>
    <property type="molecule type" value="Genomic_DNA"/>
</dbReference>
<dbReference type="Proteomes" id="UP000032417">
    <property type="component" value="Chromosome 1"/>
</dbReference>
<evidence type="ECO:0000313" key="3">
    <source>
        <dbReference type="EMBL" id="CEA16948.1"/>
    </source>
</evidence>
<dbReference type="Pfam" id="PF19838">
    <property type="entry name" value="LptD_2"/>
    <property type="match status" value="1"/>
</dbReference>
<feature type="domain" description="LPS-assembly protein LptD central" evidence="2">
    <location>
        <begin position="267"/>
        <end position="749"/>
    </location>
</feature>
<dbReference type="STRING" id="1562970.ING2E5B_2220"/>
<dbReference type="InterPro" id="IPR050218">
    <property type="entry name" value="LptD"/>
</dbReference>
<reference evidence="3 4" key="1">
    <citation type="submission" date="2014-08" db="EMBL/GenBank/DDBJ databases">
        <authorList>
            <person name="Wibberg D."/>
        </authorList>
    </citation>
    <scope>NUCLEOTIDE SEQUENCE [LARGE SCALE GENOMIC DNA]</scope>
    <source>
        <strain evidence="4">ING2-E5B</strain>
    </source>
</reference>